<keyword evidence="2" id="KW-0472">Membrane</keyword>
<feature type="signal peptide" evidence="3">
    <location>
        <begin position="1"/>
        <end position="15"/>
    </location>
</feature>
<keyword evidence="5" id="KW-1185">Reference proteome</keyword>
<accession>A0ABQ6MQT7</accession>
<dbReference type="EMBL" id="BRYB01004394">
    <property type="protein sequence ID" value="GMI30293.1"/>
    <property type="molecule type" value="Genomic_DNA"/>
</dbReference>
<feature type="chain" id="PRO_5046660699" evidence="3">
    <location>
        <begin position="16"/>
        <end position="299"/>
    </location>
</feature>
<sequence length="299" mass="33058">MRVLSLLALVGVASATLHKPHLHKPHKHKGRHLQQQMESPVVEELQKELVEAIGIVHAYCDQEIRDACLPPSPEQPLLTMANPMAPEAPEDEQRPSKLWVFFHTGGRKLFRVMDGDAPEQHEQHEQHEHDKRHKHHSGHKQGKPGCHKTTQSTPFFGAENSDANQCLKRAVLQTVYDDEEIKALVEKKLGADIGEVAPFRENLGAVQEKAGLCCCVRTICRGLIYAFVLVTLLSFPPLALFVGAYMLIRLCCRASRRRAAATGAQGGYEVVRTDYPAGVAAGDVELKKPVVFVGVPTVV</sequence>
<evidence type="ECO:0000256" key="1">
    <source>
        <dbReference type="SAM" id="MobiDB-lite"/>
    </source>
</evidence>
<feature type="compositionally biased region" description="Basic residues" evidence="1">
    <location>
        <begin position="130"/>
        <end position="146"/>
    </location>
</feature>
<protein>
    <submittedName>
        <fullName evidence="4">Uncharacterized protein</fullName>
    </submittedName>
</protein>
<evidence type="ECO:0000313" key="5">
    <source>
        <dbReference type="Proteomes" id="UP001165060"/>
    </source>
</evidence>
<evidence type="ECO:0000313" key="4">
    <source>
        <dbReference type="EMBL" id="GMI30293.1"/>
    </source>
</evidence>
<evidence type="ECO:0000256" key="3">
    <source>
        <dbReference type="SAM" id="SignalP"/>
    </source>
</evidence>
<keyword evidence="3" id="KW-0732">Signal</keyword>
<dbReference type="Proteomes" id="UP001165060">
    <property type="component" value="Unassembled WGS sequence"/>
</dbReference>
<keyword evidence="2" id="KW-1133">Transmembrane helix</keyword>
<gene>
    <name evidence="4" type="ORF">TeGR_g13914</name>
</gene>
<evidence type="ECO:0000256" key="2">
    <source>
        <dbReference type="SAM" id="Phobius"/>
    </source>
</evidence>
<feature type="transmembrane region" description="Helical" evidence="2">
    <location>
        <begin position="223"/>
        <end position="248"/>
    </location>
</feature>
<feature type="region of interest" description="Disordered" evidence="1">
    <location>
        <begin position="116"/>
        <end position="150"/>
    </location>
</feature>
<feature type="compositionally biased region" description="Basic and acidic residues" evidence="1">
    <location>
        <begin position="116"/>
        <end position="129"/>
    </location>
</feature>
<name>A0ABQ6MQT7_9STRA</name>
<organism evidence="4 5">
    <name type="scientific">Tetraparma gracilis</name>
    <dbReference type="NCBI Taxonomy" id="2962635"/>
    <lineage>
        <taxon>Eukaryota</taxon>
        <taxon>Sar</taxon>
        <taxon>Stramenopiles</taxon>
        <taxon>Ochrophyta</taxon>
        <taxon>Bolidophyceae</taxon>
        <taxon>Parmales</taxon>
        <taxon>Triparmaceae</taxon>
        <taxon>Tetraparma</taxon>
    </lineage>
</organism>
<reference evidence="4 5" key="1">
    <citation type="journal article" date="2023" name="Commun. Biol.">
        <title>Genome analysis of Parmales, the sister group of diatoms, reveals the evolutionary specialization of diatoms from phago-mixotrophs to photoautotrophs.</title>
        <authorList>
            <person name="Ban H."/>
            <person name="Sato S."/>
            <person name="Yoshikawa S."/>
            <person name="Yamada K."/>
            <person name="Nakamura Y."/>
            <person name="Ichinomiya M."/>
            <person name="Sato N."/>
            <person name="Blanc-Mathieu R."/>
            <person name="Endo H."/>
            <person name="Kuwata A."/>
            <person name="Ogata H."/>
        </authorList>
    </citation>
    <scope>NUCLEOTIDE SEQUENCE [LARGE SCALE GENOMIC DNA]</scope>
</reference>
<comment type="caution">
    <text evidence="4">The sequence shown here is derived from an EMBL/GenBank/DDBJ whole genome shotgun (WGS) entry which is preliminary data.</text>
</comment>
<keyword evidence="2" id="KW-0812">Transmembrane</keyword>
<proteinExistence type="predicted"/>